<comment type="caution">
    <text evidence="2">The sequence shown here is derived from an EMBL/GenBank/DDBJ whole genome shotgun (WGS) entry which is preliminary data.</text>
</comment>
<evidence type="ECO:0000313" key="2">
    <source>
        <dbReference type="EMBL" id="MBP1987390.1"/>
    </source>
</evidence>
<gene>
    <name evidence="2" type="ORF">J2753_001888</name>
</gene>
<protein>
    <recommendedName>
        <fullName evidence="1">DUF2087 domain-containing protein</fullName>
    </recommendedName>
</protein>
<name>A0A8T4GY90_9EURY</name>
<dbReference type="AlphaFoldDB" id="A0A8T4GY90"/>
<dbReference type="InterPro" id="IPR018656">
    <property type="entry name" value="DUF2087"/>
</dbReference>
<evidence type="ECO:0000313" key="3">
    <source>
        <dbReference type="Proteomes" id="UP000823736"/>
    </source>
</evidence>
<reference evidence="2" key="1">
    <citation type="submission" date="2021-03" db="EMBL/GenBank/DDBJ databases">
        <title>Genomic Encyclopedia of Type Strains, Phase IV (KMG-IV): sequencing the most valuable type-strain genomes for metagenomic binning, comparative biology and taxonomic classification.</title>
        <authorList>
            <person name="Goeker M."/>
        </authorList>
    </citation>
    <scope>NUCLEOTIDE SEQUENCE</scope>
    <source>
        <strain evidence="2">DSM 26232</strain>
    </source>
</reference>
<accession>A0A8T4GY90</accession>
<proteinExistence type="predicted"/>
<feature type="domain" description="DUF2087" evidence="1">
    <location>
        <begin position="21"/>
        <end position="86"/>
    </location>
</feature>
<sequence>MALDFDRDREAFFEKCRESDSVPGNSALKLVVLEELLDREFETGETYTKTEVTERIGEHFAEPIHLRRELVNFGYVHYDNRANEYEILTRTLSEEDVRENGHLTRHAKDLGVLN</sequence>
<dbReference type="OrthoDB" id="377337at2157"/>
<organism evidence="2 3">
    <name type="scientific">Halolamina salifodinae</name>
    <dbReference type="NCBI Taxonomy" id="1202767"/>
    <lineage>
        <taxon>Archaea</taxon>
        <taxon>Methanobacteriati</taxon>
        <taxon>Methanobacteriota</taxon>
        <taxon>Stenosarchaea group</taxon>
        <taxon>Halobacteria</taxon>
        <taxon>Halobacteriales</taxon>
        <taxon>Haloferacaceae</taxon>
    </lineage>
</organism>
<dbReference type="RefSeq" id="WP_209491643.1">
    <property type="nucleotide sequence ID" value="NZ_JAGGLC010000003.1"/>
</dbReference>
<dbReference type="Pfam" id="PF09860">
    <property type="entry name" value="DUF2087"/>
    <property type="match status" value="1"/>
</dbReference>
<dbReference type="EMBL" id="JAGGLC010000003">
    <property type="protein sequence ID" value="MBP1987390.1"/>
    <property type="molecule type" value="Genomic_DNA"/>
</dbReference>
<dbReference type="Proteomes" id="UP000823736">
    <property type="component" value="Unassembled WGS sequence"/>
</dbReference>
<keyword evidence="3" id="KW-1185">Reference proteome</keyword>
<evidence type="ECO:0000259" key="1">
    <source>
        <dbReference type="Pfam" id="PF09860"/>
    </source>
</evidence>